<gene>
    <name evidence="3" type="ORF">TWF703_005407</name>
</gene>
<dbReference type="AlphaFoldDB" id="A0A7C8NYZ0"/>
<accession>A0A7C8NYZ0</accession>
<dbReference type="PANTHER" id="PTHR35040:SF9">
    <property type="entry name" value="4-LIKE CELL SURFACE PROTEIN, PUTATIVE (AFU_ORTHOLOGUE AFUA_4G14080)-RELATED"/>
    <property type="match status" value="1"/>
</dbReference>
<dbReference type="InterPro" id="IPR021986">
    <property type="entry name" value="Spherulin4"/>
</dbReference>
<feature type="compositionally biased region" description="Basic and acidic residues" evidence="1">
    <location>
        <begin position="187"/>
        <end position="197"/>
    </location>
</feature>
<evidence type="ECO:0000256" key="1">
    <source>
        <dbReference type="SAM" id="MobiDB-lite"/>
    </source>
</evidence>
<sequence length="549" mass="59479">MSCLYTTPEKIPEIHLIDHDETVDIETWGEQRSLLYRPTRGEVKYRHAEPHKKLIFVIVALLLTSVVATIGALKMSCGGDHAGDAIRHLGNMPGIFKRIVVPPGWGDKNINLTEVETTAEVTKRIVVPTGWKGQSEDLKEVETTAEITKRIVVPAGSKETSDEGDLLERDFTLKRPQGWAGKVPSKGIDKRDKDSWKKPKGWHSISDIGKRVVNRQWKNPKGWKGRINPIENRGILTKPGSTGIIGGAVSTVGSTTGGVVGSLSTAINASITVPLYSYPSDGAQDWAPVFKALNSSASTKFTIIINPDNGPGSGDPDINFQTGIKKLKSFSNAQVFGYVHQSYSKRPVADVQADLLAYAAWRAPNIGITLDGIFFDESPDSAANAPYVATVNTFAKAQGLSTTIQNAGTVPSKEYFASTQNTDITVVLEDSFDDYNTIAAKYDSLAAKYGVSKNAFSFIIYEAPTDSQSIRAAVTKMTKQVGHVFMSDLTQDDAYTNISSEHFTTFISAMVKALSSGAQAIVPSDGWSILIENTNEAISINLIQPAAVH</sequence>
<evidence type="ECO:0008006" key="5">
    <source>
        <dbReference type="Google" id="ProtNLM"/>
    </source>
</evidence>
<feature type="transmembrane region" description="Helical" evidence="2">
    <location>
        <begin position="54"/>
        <end position="73"/>
    </location>
</feature>
<organism evidence="3 4">
    <name type="scientific">Orbilia oligospora</name>
    <name type="common">Nematode-trapping fungus</name>
    <name type="synonym">Arthrobotrys oligospora</name>
    <dbReference type="NCBI Taxonomy" id="2813651"/>
    <lineage>
        <taxon>Eukaryota</taxon>
        <taxon>Fungi</taxon>
        <taxon>Dikarya</taxon>
        <taxon>Ascomycota</taxon>
        <taxon>Pezizomycotina</taxon>
        <taxon>Orbiliomycetes</taxon>
        <taxon>Orbiliales</taxon>
        <taxon>Orbiliaceae</taxon>
        <taxon>Orbilia</taxon>
    </lineage>
</organism>
<feature type="region of interest" description="Disordered" evidence="1">
    <location>
        <begin position="178"/>
        <end position="201"/>
    </location>
</feature>
<evidence type="ECO:0000313" key="4">
    <source>
        <dbReference type="Proteomes" id="UP000480548"/>
    </source>
</evidence>
<protein>
    <recommendedName>
        <fullName evidence="5">Spherulin 4-like cell surface protein</fullName>
    </recommendedName>
</protein>
<dbReference type="PANTHER" id="PTHR35040">
    <property type="match status" value="1"/>
</dbReference>
<comment type="caution">
    <text evidence="3">The sequence shown here is derived from an EMBL/GenBank/DDBJ whole genome shotgun (WGS) entry which is preliminary data.</text>
</comment>
<dbReference type="Proteomes" id="UP000480548">
    <property type="component" value="Unassembled WGS sequence"/>
</dbReference>
<name>A0A7C8NYZ0_ORBOL</name>
<keyword evidence="2" id="KW-0472">Membrane</keyword>
<keyword evidence="2" id="KW-0812">Transmembrane</keyword>
<reference evidence="3 4" key="1">
    <citation type="submission" date="2019-06" db="EMBL/GenBank/DDBJ databases">
        <authorList>
            <person name="Palmer J.M."/>
        </authorList>
    </citation>
    <scope>NUCLEOTIDE SEQUENCE [LARGE SCALE GENOMIC DNA]</scope>
    <source>
        <strain evidence="3 4">TWF703</strain>
    </source>
</reference>
<dbReference type="EMBL" id="WIQZ01000028">
    <property type="protein sequence ID" value="KAF3136693.1"/>
    <property type="molecule type" value="Genomic_DNA"/>
</dbReference>
<dbReference type="Pfam" id="PF12138">
    <property type="entry name" value="Spherulin4"/>
    <property type="match status" value="1"/>
</dbReference>
<evidence type="ECO:0000256" key="2">
    <source>
        <dbReference type="SAM" id="Phobius"/>
    </source>
</evidence>
<keyword evidence="2" id="KW-1133">Transmembrane helix</keyword>
<proteinExistence type="predicted"/>
<evidence type="ECO:0000313" key="3">
    <source>
        <dbReference type="EMBL" id="KAF3136693.1"/>
    </source>
</evidence>